<dbReference type="EMBL" id="CAADFE010000013">
    <property type="protein sequence ID" value="VFJ68045.1"/>
    <property type="molecule type" value="Genomic_DNA"/>
</dbReference>
<dbReference type="InterPro" id="IPR027417">
    <property type="entry name" value="P-loop_NTPase"/>
</dbReference>
<proteinExistence type="predicted"/>
<organism evidence="2">
    <name type="scientific">Candidatus Kentrum sp. FW</name>
    <dbReference type="NCBI Taxonomy" id="2126338"/>
    <lineage>
        <taxon>Bacteria</taxon>
        <taxon>Pseudomonadati</taxon>
        <taxon>Pseudomonadota</taxon>
        <taxon>Gammaproteobacteria</taxon>
        <taxon>Candidatus Kentrum</taxon>
    </lineage>
</organism>
<dbReference type="SUPFAM" id="SSF52540">
    <property type="entry name" value="P-loop containing nucleoside triphosphate hydrolases"/>
    <property type="match status" value="1"/>
</dbReference>
<feature type="domain" description="G" evidence="1">
    <location>
        <begin position="33"/>
        <end position="117"/>
    </location>
</feature>
<dbReference type="CDD" id="cd00882">
    <property type="entry name" value="Ras_like_GTPase"/>
    <property type="match status" value="1"/>
</dbReference>
<dbReference type="AlphaFoldDB" id="A0A450TKI4"/>
<sequence>MDIGIGTAKQIYDIAKKQGWIDQLLSLFKKRYKVLMLGSSGVGKTNLIQSLTEDMPEVIHYSTRTTGAPTSSIEIDKVPFSFIDTPGQEAHESIRMRAIREYCASVDLVINVVCYGYHEYARGKDQAITREGTINPEYLQANRMREIRAVQEWNGILGGAAPYRLLTVIAKADLWWHLHEEVLSHYEKGEYYENMGAAQSLNPTVTYHSSVFHKLYGIGPLSGYFDEQDRILARANLLKSIVELIGKGGIND</sequence>
<reference evidence="2" key="1">
    <citation type="submission" date="2019-02" db="EMBL/GenBank/DDBJ databases">
        <authorList>
            <person name="Gruber-Vodicka R. H."/>
            <person name="Seah K. B. B."/>
        </authorList>
    </citation>
    <scope>NUCLEOTIDE SEQUENCE</scope>
    <source>
        <strain evidence="2">BECK_BZ131</strain>
    </source>
</reference>
<accession>A0A450TKI4</accession>
<evidence type="ECO:0000259" key="1">
    <source>
        <dbReference type="Pfam" id="PF01926"/>
    </source>
</evidence>
<dbReference type="Pfam" id="PF01926">
    <property type="entry name" value="MMR_HSR1"/>
    <property type="match status" value="1"/>
</dbReference>
<dbReference type="InterPro" id="IPR006073">
    <property type="entry name" value="GTP-bd"/>
</dbReference>
<dbReference type="GO" id="GO:0005525">
    <property type="term" value="F:GTP binding"/>
    <property type="evidence" value="ECO:0007669"/>
    <property type="project" value="InterPro"/>
</dbReference>
<gene>
    <name evidence="2" type="ORF">BECKFW1821C_GA0114237_101340</name>
</gene>
<evidence type="ECO:0000313" key="2">
    <source>
        <dbReference type="EMBL" id="VFJ68045.1"/>
    </source>
</evidence>
<dbReference type="PRINTS" id="PR00449">
    <property type="entry name" value="RASTRNSFRMNG"/>
</dbReference>
<name>A0A450TKI4_9GAMM</name>
<dbReference type="Gene3D" id="3.40.50.300">
    <property type="entry name" value="P-loop containing nucleotide triphosphate hydrolases"/>
    <property type="match status" value="1"/>
</dbReference>
<protein>
    <submittedName>
        <fullName evidence="2">Small GTP-binding protein domain-containing protein</fullName>
    </submittedName>
</protein>